<sequence>ALVMHAESLVRAENQPQQTATNGNDSVMMMDLTRDDSYITTSQTIENLPELDLEAHYIDPITSNDPEVQKLLRMLPDAGYRLKWTYGVEAFQQWCAQRNRPILTATSEEAEIAKQYLVKSDLLSYVNGDELQQIMDLFIREVRRPTGEEYLPESIYYLCL</sequence>
<dbReference type="Proteomes" id="UP000663881">
    <property type="component" value="Unassembled WGS sequence"/>
</dbReference>
<dbReference type="PANTHER" id="PTHR45736:SF1">
    <property type="entry name" value="WITHOUT CHILDREN, ISOFORM B"/>
    <property type="match status" value="1"/>
</dbReference>
<feature type="domain" description="QRICH1-like" evidence="2">
    <location>
        <begin position="81"/>
        <end position="160"/>
    </location>
</feature>
<evidence type="ECO:0000256" key="1">
    <source>
        <dbReference type="SAM" id="MobiDB-lite"/>
    </source>
</evidence>
<dbReference type="AlphaFoldDB" id="A0A820L3X1"/>
<organism evidence="3 4">
    <name type="scientific">Adineta steineri</name>
    <dbReference type="NCBI Taxonomy" id="433720"/>
    <lineage>
        <taxon>Eukaryota</taxon>
        <taxon>Metazoa</taxon>
        <taxon>Spiralia</taxon>
        <taxon>Gnathifera</taxon>
        <taxon>Rotifera</taxon>
        <taxon>Eurotatoria</taxon>
        <taxon>Bdelloidea</taxon>
        <taxon>Adinetida</taxon>
        <taxon>Adinetidae</taxon>
        <taxon>Adineta</taxon>
    </lineage>
</organism>
<feature type="non-terminal residue" evidence="3">
    <location>
        <position position="1"/>
    </location>
</feature>
<dbReference type="Pfam" id="PF25561">
    <property type="entry name" value="QRICH1"/>
    <property type="match status" value="1"/>
</dbReference>
<evidence type="ECO:0000313" key="4">
    <source>
        <dbReference type="Proteomes" id="UP000663881"/>
    </source>
</evidence>
<dbReference type="PANTHER" id="PTHR45736">
    <property type="entry name" value="ZINC FINGER MYM-TYPE PROTEIN"/>
    <property type="match status" value="1"/>
</dbReference>
<dbReference type="InterPro" id="IPR051284">
    <property type="entry name" value="ZnF_MYMT-QRICH1"/>
</dbReference>
<dbReference type="EMBL" id="CAJOAY010021628">
    <property type="protein sequence ID" value="CAF4350054.1"/>
    <property type="molecule type" value="Genomic_DNA"/>
</dbReference>
<accession>A0A820L3X1</accession>
<protein>
    <recommendedName>
        <fullName evidence="2">QRICH1-like domain-containing protein</fullName>
    </recommendedName>
</protein>
<comment type="caution">
    <text evidence="3">The sequence shown here is derived from an EMBL/GenBank/DDBJ whole genome shotgun (WGS) entry which is preliminary data.</text>
</comment>
<dbReference type="InterPro" id="IPR057926">
    <property type="entry name" value="QRICH1_dom"/>
</dbReference>
<evidence type="ECO:0000259" key="2">
    <source>
        <dbReference type="Pfam" id="PF25561"/>
    </source>
</evidence>
<feature type="compositionally biased region" description="Polar residues" evidence="1">
    <location>
        <begin position="14"/>
        <end position="24"/>
    </location>
</feature>
<name>A0A820L3X1_9BILA</name>
<reference evidence="3" key="1">
    <citation type="submission" date="2021-02" db="EMBL/GenBank/DDBJ databases">
        <authorList>
            <person name="Nowell W R."/>
        </authorList>
    </citation>
    <scope>NUCLEOTIDE SEQUENCE</scope>
</reference>
<evidence type="ECO:0000313" key="3">
    <source>
        <dbReference type="EMBL" id="CAF4350054.1"/>
    </source>
</evidence>
<feature type="non-terminal residue" evidence="3">
    <location>
        <position position="160"/>
    </location>
</feature>
<gene>
    <name evidence="3" type="ORF">OKA104_LOCUS48754</name>
</gene>
<feature type="region of interest" description="Disordered" evidence="1">
    <location>
        <begin position="1"/>
        <end position="24"/>
    </location>
</feature>
<proteinExistence type="predicted"/>